<dbReference type="Proteomes" id="UP000194857">
    <property type="component" value="Unassembled WGS sequence"/>
</dbReference>
<protein>
    <recommendedName>
        <fullName evidence="4">Transmembrane protein</fullName>
    </recommendedName>
</protein>
<evidence type="ECO:0000313" key="2">
    <source>
        <dbReference type="EMBL" id="OTI60690.1"/>
    </source>
</evidence>
<keyword evidence="1" id="KW-0812">Transmembrane</keyword>
<accession>A0A222DKS2</accession>
<dbReference type="AlphaFoldDB" id="A0A222DKS2"/>
<keyword evidence="1" id="KW-0472">Membrane</keyword>
<organism evidence="2 3">
    <name type="scientific">Pseudomonas aeruginosa</name>
    <dbReference type="NCBI Taxonomy" id="287"/>
    <lineage>
        <taxon>Bacteria</taxon>
        <taxon>Pseudomonadati</taxon>
        <taxon>Pseudomonadota</taxon>
        <taxon>Gammaproteobacteria</taxon>
        <taxon>Pseudomonadales</taxon>
        <taxon>Pseudomonadaceae</taxon>
        <taxon>Pseudomonas</taxon>
    </lineage>
</organism>
<proteinExistence type="predicted"/>
<dbReference type="EMBL" id="NFFZ01000008">
    <property type="protein sequence ID" value="OTI60690.1"/>
    <property type="molecule type" value="Genomic_DNA"/>
</dbReference>
<evidence type="ECO:0000313" key="3">
    <source>
        <dbReference type="Proteomes" id="UP000194857"/>
    </source>
</evidence>
<dbReference type="RefSeq" id="WP_071538383.1">
    <property type="nucleotide sequence ID" value="NZ_SCXJ01000043.1"/>
</dbReference>
<name>A0A222DKS2_PSEAI</name>
<evidence type="ECO:0000256" key="1">
    <source>
        <dbReference type="SAM" id="Phobius"/>
    </source>
</evidence>
<sequence>MNYKGASPVVVIDFKMGFWSMVFFMVKASIAAIPAIIIVSFIVAGLFAVFGGFLAGLSSLYVK</sequence>
<comment type="caution">
    <text evidence="2">The sequence shown here is derived from an EMBL/GenBank/DDBJ whole genome shotgun (WGS) entry which is preliminary data.</text>
</comment>
<reference evidence="2 3" key="1">
    <citation type="submission" date="2017-05" db="EMBL/GenBank/DDBJ databases">
        <authorList>
            <person name="Song R."/>
            <person name="Chenine A.L."/>
            <person name="Ruprecht R.M."/>
        </authorList>
    </citation>
    <scope>NUCLEOTIDE SEQUENCE [LARGE SCALE GENOMIC DNA]</scope>
    <source>
        <strain evidence="2 3">S567_C10_BS</strain>
    </source>
</reference>
<feature type="transmembrane region" description="Helical" evidence="1">
    <location>
        <begin position="33"/>
        <end position="57"/>
    </location>
</feature>
<keyword evidence="1" id="KW-1133">Transmembrane helix</keyword>
<evidence type="ECO:0008006" key="4">
    <source>
        <dbReference type="Google" id="ProtNLM"/>
    </source>
</evidence>
<gene>
    <name evidence="2" type="ORF">CAZ10_16515</name>
</gene>